<dbReference type="PANTHER" id="PTHR30106:SF2">
    <property type="entry name" value="UPF0324 INNER MEMBRANE PROTEIN YEIH"/>
    <property type="match status" value="1"/>
</dbReference>
<evidence type="ECO:0000313" key="9">
    <source>
        <dbReference type="Proteomes" id="UP000594468"/>
    </source>
</evidence>
<evidence type="ECO:0000313" key="8">
    <source>
        <dbReference type="EMBL" id="QPC80521.1"/>
    </source>
</evidence>
<organism evidence="8 9">
    <name type="scientific">Phototrophicus methaneseepsis</name>
    <dbReference type="NCBI Taxonomy" id="2710758"/>
    <lineage>
        <taxon>Bacteria</taxon>
        <taxon>Bacillati</taxon>
        <taxon>Chloroflexota</taxon>
        <taxon>Candidatus Thermofontia</taxon>
        <taxon>Phototrophicales</taxon>
        <taxon>Phototrophicaceae</taxon>
        <taxon>Phototrophicus</taxon>
    </lineage>
</organism>
<feature type="transmembrane region" description="Helical" evidence="7">
    <location>
        <begin position="335"/>
        <end position="357"/>
    </location>
</feature>
<feature type="transmembrane region" description="Helical" evidence="7">
    <location>
        <begin position="54"/>
        <end position="73"/>
    </location>
</feature>
<feature type="transmembrane region" description="Helical" evidence="7">
    <location>
        <begin position="118"/>
        <end position="137"/>
    </location>
</feature>
<keyword evidence="4 7" id="KW-0812">Transmembrane</keyword>
<evidence type="ECO:0000256" key="3">
    <source>
        <dbReference type="ARBA" id="ARBA00022475"/>
    </source>
</evidence>
<feature type="transmembrane region" description="Helical" evidence="7">
    <location>
        <begin position="306"/>
        <end position="323"/>
    </location>
</feature>
<feature type="transmembrane region" description="Helical" evidence="7">
    <location>
        <begin position="181"/>
        <end position="203"/>
    </location>
</feature>
<dbReference type="RefSeq" id="WP_195168596.1">
    <property type="nucleotide sequence ID" value="NZ_CP062983.1"/>
</dbReference>
<dbReference type="KEGG" id="pmet:G4Y79_12415"/>
<comment type="similarity">
    <text evidence="2">Belongs to the UPF0324 family.</text>
</comment>
<keyword evidence="5 7" id="KW-1133">Transmembrane helix</keyword>
<dbReference type="EMBL" id="CP062983">
    <property type="protein sequence ID" value="QPC80521.1"/>
    <property type="molecule type" value="Genomic_DNA"/>
</dbReference>
<keyword evidence="6 7" id="KW-0472">Membrane</keyword>
<evidence type="ECO:0000256" key="4">
    <source>
        <dbReference type="ARBA" id="ARBA00022692"/>
    </source>
</evidence>
<accession>A0A7S8ICI6</accession>
<evidence type="ECO:0000256" key="7">
    <source>
        <dbReference type="SAM" id="Phobius"/>
    </source>
</evidence>
<evidence type="ECO:0000256" key="6">
    <source>
        <dbReference type="ARBA" id="ARBA00023136"/>
    </source>
</evidence>
<feature type="transmembrane region" description="Helical" evidence="7">
    <location>
        <begin position="149"/>
        <end position="169"/>
    </location>
</feature>
<feature type="transmembrane region" description="Helical" evidence="7">
    <location>
        <begin position="276"/>
        <end position="300"/>
    </location>
</feature>
<protein>
    <submittedName>
        <fullName evidence="8">Putative sulfate exporter family transporter</fullName>
    </submittedName>
</protein>
<dbReference type="InterPro" id="IPR018383">
    <property type="entry name" value="UPF0324_pro"/>
</dbReference>
<dbReference type="Pfam" id="PF03601">
    <property type="entry name" value="Cons_hypoth698"/>
    <property type="match status" value="1"/>
</dbReference>
<evidence type="ECO:0000256" key="1">
    <source>
        <dbReference type="ARBA" id="ARBA00004651"/>
    </source>
</evidence>
<gene>
    <name evidence="8" type="ORF">G4Y79_12415</name>
</gene>
<keyword evidence="3" id="KW-1003">Cell membrane</keyword>
<keyword evidence="9" id="KW-1185">Reference proteome</keyword>
<evidence type="ECO:0000256" key="5">
    <source>
        <dbReference type="ARBA" id="ARBA00022989"/>
    </source>
</evidence>
<sequence>MGKRVLSTLPTRGQSGIEASSGSLPLLRRLLPGLFLALLISIFALVIFEVEKGLFEHAVIEGLVIAILLGMAWRTLFGVPEQANPGVKFASKQVLEMAIVLLGVSVDLPAIVEAGWPLFISVMIAVSMSLTISTLLGRALGLRPKLATLVAVGNSICGNSAIGAVAPIIDAEPEDITSSIALANVLGIAEIILLPSLIPLLGLTLTQYGILAGLSVYAVPQVVAATFSVSAVSGQMGTMVKLVRVLLLGPVALFFSLRYASNQPGQATGLHKITRFIPWFILGFVLLAAMRSIGLLPLAVVEPLRGLSSFLTVVAMAALGLNVDVRSVRQVGGRVAIAVIGSFVALVVLSLLLIAVFQLG</sequence>
<reference evidence="8 9" key="1">
    <citation type="submission" date="2020-02" db="EMBL/GenBank/DDBJ databases">
        <authorList>
            <person name="Zheng R.K."/>
            <person name="Sun C.M."/>
        </authorList>
    </citation>
    <scope>NUCLEOTIDE SEQUENCE [LARGE SCALE GENOMIC DNA]</scope>
    <source>
        <strain evidence="9">rifampicinis</strain>
    </source>
</reference>
<feature type="transmembrane region" description="Helical" evidence="7">
    <location>
        <begin position="30"/>
        <end position="48"/>
    </location>
</feature>
<dbReference type="PANTHER" id="PTHR30106">
    <property type="entry name" value="INNER MEMBRANE PROTEIN YEIH-RELATED"/>
    <property type="match status" value="1"/>
</dbReference>
<evidence type="ECO:0000256" key="2">
    <source>
        <dbReference type="ARBA" id="ARBA00007977"/>
    </source>
</evidence>
<comment type="subcellular location">
    <subcellularLocation>
        <location evidence="1">Cell membrane</location>
        <topology evidence="1">Multi-pass membrane protein</topology>
    </subcellularLocation>
</comment>
<proteinExistence type="inferred from homology"/>
<feature type="transmembrane region" description="Helical" evidence="7">
    <location>
        <begin position="238"/>
        <end position="255"/>
    </location>
</feature>
<name>A0A7S8ICI6_9CHLR</name>
<dbReference type="Proteomes" id="UP000594468">
    <property type="component" value="Chromosome"/>
</dbReference>
<feature type="transmembrane region" description="Helical" evidence="7">
    <location>
        <begin position="210"/>
        <end position="232"/>
    </location>
</feature>
<dbReference type="AlphaFoldDB" id="A0A7S8ICI6"/>
<dbReference type="GO" id="GO:0005886">
    <property type="term" value="C:plasma membrane"/>
    <property type="evidence" value="ECO:0007669"/>
    <property type="project" value="UniProtKB-SubCell"/>
</dbReference>